<evidence type="ECO:0000256" key="1">
    <source>
        <dbReference type="ARBA" id="ARBA00004141"/>
    </source>
</evidence>
<comment type="subcellular location">
    <subcellularLocation>
        <location evidence="1">Membrane</location>
        <topology evidence="1">Multi-pass membrane protein</topology>
    </subcellularLocation>
</comment>
<feature type="chain" id="PRO_5013734168" description="P-type ATPase A domain-containing protein" evidence="12">
    <location>
        <begin position="38"/>
        <end position="1482"/>
    </location>
</feature>
<feature type="transmembrane region" description="Helical" evidence="11">
    <location>
        <begin position="1368"/>
        <end position="1387"/>
    </location>
</feature>
<feature type="transmembrane region" description="Helical" evidence="11">
    <location>
        <begin position="543"/>
        <end position="560"/>
    </location>
</feature>
<feature type="transmembrane region" description="Helical" evidence="11">
    <location>
        <begin position="1442"/>
        <end position="1462"/>
    </location>
</feature>
<feature type="transmembrane region" description="Helical" evidence="11">
    <location>
        <begin position="740"/>
        <end position="761"/>
    </location>
</feature>
<evidence type="ECO:0000256" key="5">
    <source>
        <dbReference type="ARBA" id="ARBA00022840"/>
    </source>
</evidence>
<dbReference type="SUPFAM" id="SSF56784">
    <property type="entry name" value="HAD-like"/>
    <property type="match status" value="1"/>
</dbReference>
<evidence type="ECO:0000256" key="4">
    <source>
        <dbReference type="ARBA" id="ARBA00022741"/>
    </source>
</evidence>
<dbReference type="InterPro" id="IPR006544">
    <property type="entry name" value="P-type_TPase_V"/>
</dbReference>
<dbReference type="SFLD" id="SFLDS00003">
    <property type="entry name" value="Haloacid_Dehalogenase"/>
    <property type="match status" value="1"/>
</dbReference>
<keyword evidence="9 11" id="KW-0472">Membrane</keyword>
<dbReference type="InterPro" id="IPR023298">
    <property type="entry name" value="ATPase_P-typ_TM_dom_sf"/>
</dbReference>
<keyword evidence="15" id="KW-1185">Reference proteome</keyword>
<protein>
    <recommendedName>
        <fullName evidence="13">P-type ATPase A domain-containing protein</fullName>
    </recommendedName>
</protein>
<dbReference type="InterPro" id="IPR036412">
    <property type="entry name" value="HAD-like_sf"/>
</dbReference>
<evidence type="ECO:0000256" key="12">
    <source>
        <dbReference type="SAM" id="SignalP"/>
    </source>
</evidence>
<feature type="signal peptide" evidence="12">
    <location>
        <begin position="1"/>
        <end position="37"/>
    </location>
</feature>
<keyword evidence="3" id="KW-0479">Metal-binding</keyword>
<feature type="region of interest" description="Disordered" evidence="10">
    <location>
        <begin position="162"/>
        <end position="181"/>
    </location>
</feature>
<dbReference type="GO" id="GO:0046872">
    <property type="term" value="F:metal ion binding"/>
    <property type="evidence" value="ECO:0007669"/>
    <property type="project" value="UniProtKB-KW"/>
</dbReference>
<dbReference type="InterPro" id="IPR008250">
    <property type="entry name" value="ATPase_P-typ_transduc_dom_A_sf"/>
</dbReference>
<organism evidence="14 15">
    <name type="scientific">Coemansia reversa (strain ATCC 12441 / NRRL 1564)</name>
    <dbReference type="NCBI Taxonomy" id="763665"/>
    <lineage>
        <taxon>Eukaryota</taxon>
        <taxon>Fungi</taxon>
        <taxon>Fungi incertae sedis</taxon>
        <taxon>Zoopagomycota</taxon>
        <taxon>Kickxellomycotina</taxon>
        <taxon>Kickxellomycetes</taxon>
        <taxon>Kickxellales</taxon>
        <taxon>Kickxellaceae</taxon>
        <taxon>Coemansia</taxon>
    </lineage>
</organism>
<proteinExistence type="predicted"/>
<dbReference type="PANTHER" id="PTHR45630:SF11">
    <property type="entry name" value="CATION-TRANSPORTING P-TYPE ATPASE N-TERMINAL DOMAIN-CONTAINING PROTEIN"/>
    <property type="match status" value="1"/>
</dbReference>
<keyword evidence="7" id="KW-1278">Translocase</keyword>
<keyword evidence="12" id="KW-0732">Signal</keyword>
<dbReference type="SUPFAM" id="SSF81653">
    <property type="entry name" value="Calcium ATPase, transduction domain A"/>
    <property type="match status" value="1"/>
</dbReference>
<feature type="transmembrane region" description="Helical" evidence="11">
    <location>
        <begin position="1338"/>
        <end position="1356"/>
    </location>
</feature>
<keyword evidence="4" id="KW-0547">Nucleotide-binding</keyword>
<evidence type="ECO:0000256" key="11">
    <source>
        <dbReference type="SAM" id="Phobius"/>
    </source>
</evidence>
<dbReference type="Gene3D" id="2.70.150.10">
    <property type="entry name" value="Calcium-transporting ATPase, cytoplasmic transduction domain A"/>
    <property type="match status" value="1"/>
</dbReference>
<dbReference type="SUPFAM" id="SSF81665">
    <property type="entry name" value="Calcium ATPase, transmembrane domain M"/>
    <property type="match status" value="1"/>
</dbReference>
<dbReference type="EMBL" id="KZ303491">
    <property type="protein sequence ID" value="PIA18018.1"/>
    <property type="molecule type" value="Genomic_DNA"/>
</dbReference>
<evidence type="ECO:0000256" key="9">
    <source>
        <dbReference type="ARBA" id="ARBA00023136"/>
    </source>
</evidence>
<dbReference type="PRINTS" id="PR00119">
    <property type="entry name" value="CATATPASE"/>
</dbReference>
<evidence type="ECO:0000256" key="10">
    <source>
        <dbReference type="SAM" id="MobiDB-lite"/>
    </source>
</evidence>
<dbReference type="Pfam" id="PF00122">
    <property type="entry name" value="E1-E2_ATPase"/>
    <property type="match status" value="1"/>
</dbReference>
<gene>
    <name evidence="14" type="ORF">COEREDRAFT_96192</name>
</gene>
<feature type="transmembrane region" description="Helical" evidence="11">
    <location>
        <begin position="566"/>
        <end position="584"/>
    </location>
</feature>
<dbReference type="Proteomes" id="UP000242474">
    <property type="component" value="Unassembled WGS sequence"/>
</dbReference>
<dbReference type="InterPro" id="IPR059000">
    <property type="entry name" value="ATPase_P-type_domA"/>
</dbReference>
<evidence type="ECO:0000256" key="2">
    <source>
        <dbReference type="ARBA" id="ARBA00022692"/>
    </source>
</evidence>
<dbReference type="InterPro" id="IPR018303">
    <property type="entry name" value="ATPase_P-typ_P_site"/>
</dbReference>
<dbReference type="GO" id="GO:0016020">
    <property type="term" value="C:membrane"/>
    <property type="evidence" value="ECO:0007669"/>
    <property type="project" value="UniProtKB-SubCell"/>
</dbReference>
<keyword evidence="6" id="KW-0460">Magnesium</keyword>
<dbReference type="PROSITE" id="PS00154">
    <property type="entry name" value="ATPASE_E1_E2"/>
    <property type="match status" value="1"/>
</dbReference>
<keyword evidence="5" id="KW-0067">ATP-binding</keyword>
<dbReference type="SFLD" id="SFLDG00002">
    <property type="entry name" value="C1.7:_P-type_atpase_like"/>
    <property type="match status" value="1"/>
</dbReference>
<dbReference type="Gene3D" id="3.40.50.1000">
    <property type="entry name" value="HAD superfamily/HAD-like"/>
    <property type="match status" value="1"/>
</dbReference>
<evidence type="ECO:0000256" key="7">
    <source>
        <dbReference type="ARBA" id="ARBA00022967"/>
    </source>
</evidence>
<dbReference type="GO" id="GO:0005524">
    <property type="term" value="F:ATP binding"/>
    <property type="evidence" value="ECO:0007669"/>
    <property type="project" value="UniProtKB-KW"/>
</dbReference>
<accession>A0A2G5BG59</accession>
<evidence type="ECO:0000256" key="6">
    <source>
        <dbReference type="ARBA" id="ARBA00022842"/>
    </source>
</evidence>
<dbReference type="Gene3D" id="3.40.1110.10">
    <property type="entry name" value="Calcium-transporting ATPase, cytoplasmic domain N"/>
    <property type="match status" value="1"/>
</dbReference>
<dbReference type="STRING" id="763665.A0A2G5BG59"/>
<feature type="transmembrane region" description="Helical" evidence="11">
    <location>
        <begin position="335"/>
        <end position="357"/>
    </location>
</feature>
<dbReference type="InterPro" id="IPR044492">
    <property type="entry name" value="P_typ_ATPase_HD_dom"/>
</dbReference>
<dbReference type="GO" id="GO:0019829">
    <property type="term" value="F:ATPase-coupled monoatomic cation transmembrane transporter activity"/>
    <property type="evidence" value="ECO:0007669"/>
    <property type="project" value="TreeGrafter"/>
</dbReference>
<feature type="transmembrane region" description="Helical" evidence="11">
    <location>
        <begin position="200"/>
        <end position="221"/>
    </location>
</feature>
<dbReference type="OrthoDB" id="48943at2759"/>
<reference evidence="14 15" key="1">
    <citation type="journal article" date="2015" name="Genome Biol. Evol.">
        <title>Phylogenomic analyses indicate that early fungi evolved digesting cell walls of algal ancestors of land plants.</title>
        <authorList>
            <person name="Chang Y."/>
            <person name="Wang S."/>
            <person name="Sekimoto S."/>
            <person name="Aerts A.L."/>
            <person name="Choi C."/>
            <person name="Clum A."/>
            <person name="LaButti K.M."/>
            <person name="Lindquist E.A."/>
            <person name="Yee Ngan C."/>
            <person name="Ohm R.A."/>
            <person name="Salamov A.A."/>
            <person name="Grigoriev I.V."/>
            <person name="Spatafora J.W."/>
            <person name="Berbee M.L."/>
        </authorList>
    </citation>
    <scope>NUCLEOTIDE SEQUENCE [LARGE SCALE GENOMIC DNA]</scope>
    <source>
        <strain evidence="14 15">NRRL 1564</strain>
    </source>
</reference>
<evidence type="ECO:0000259" key="13">
    <source>
        <dbReference type="Pfam" id="PF00122"/>
    </source>
</evidence>
<evidence type="ECO:0000256" key="8">
    <source>
        <dbReference type="ARBA" id="ARBA00022989"/>
    </source>
</evidence>
<name>A0A2G5BG59_COERN</name>
<dbReference type="InterPro" id="IPR023214">
    <property type="entry name" value="HAD_sf"/>
</dbReference>
<dbReference type="SUPFAM" id="SSF81660">
    <property type="entry name" value="Metal cation-transporting ATPase, ATP-binding domain N"/>
    <property type="match status" value="1"/>
</dbReference>
<feature type="transmembrane region" description="Helical" evidence="11">
    <location>
        <begin position="377"/>
        <end position="398"/>
    </location>
</feature>
<keyword evidence="8 11" id="KW-1133">Transmembrane helix</keyword>
<evidence type="ECO:0000313" key="14">
    <source>
        <dbReference type="EMBL" id="PIA18018.1"/>
    </source>
</evidence>
<dbReference type="GO" id="GO:0140358">
    <property type="term" value="F:P-type transmembrane transporter activity"/>
    <property type="evidence" value="ECO:0007669"/>
    <property type="project" value="InterPro"/>
</dbReference>
<feature type="transmembrane region" description="Helical" evidence="11">
    <location>
        <begin position="1248"/>
        <end position="1268"/>
    </location>
</feature>
<feature type="domain" description="P-type ATPase A" evidence="13">
    <location>
        <begin position="603"/>
        <end position="723"/>
    </location>
</feature>
<dbReference type="PANTHER" id="PTHR45630">
    <property type="entry name" value="CATION-TRANSPORTING ATPASE-RELATED"/>
    <property type="match status" value="1"/>
</dbReference>
<evidence type="ECO:0000256" key="3">
    <source>
        <dbReference type="ARBA" id="ARBA00022723"/>
    </source>
</evidence>
<keyword evidence="2 11" id="KW-0812">Transmembrane</keyword>
<feature type="transmembrane region" description="Helical" evidence="11">
    <location>
        <begin position="1288"/>
        <end position="1310"/>
    </location>
</feature>
<evidence type="ECO:0000313" key="15">
    <source>
        <dbReference type="Proteomes" id="UP000242474"/>
    </source>
</evidence>
<dbReference type="InterPro" id="IPR023299">
    <property type="entry name" value="ATPase_P-typ_cyto_dom_N"/>
</dbReference>
<dbReference type="SFLD" id="SFLDF00027">
    <property type="entry name" value="p-type_atpase"/>
    <property type="match status" value="1"/>
</dbReference>
<sequence length="1482" mass="166011">MAFCQHTRSSRRYVSLHTSTMTLVVLLLLLLSTLASAKPVWNEVNKYAADGSLCPPQENAEEACPAICVYDLDNCPQSVSCPNNQELCHDGECHDECTDEINKANPCYCGWKTKHIPSAALQLVPCPVLANVTIDKLYHWEKTEEIRDACASEARIENQDDYGTWGETWPRQGTDGSGVRGVWSECPKEPQEMYTFREPMWISVFTILFGYIAFLGIWFIFKKVRELFISRRPQIPLSASCKKQALDDKGAGAIYRSSEESAARNINEKHAPIAVTDKRGHSGTSVHEMAASDEKADGELAGFSRSTGDDSNDLNGDDIRLSGYLNNIFGTAMTWLLLLLAMVWLCFLFVVTADYYGAAPNTPKDGACIYSYNDCTLNSQTFIVMWCLFVFMIVTINVTRHRLRNFFRIKTLPEHGDYVCVEHKLTSQYLLGGQKDLLLERVQFVGSKLKHLVGWDWRVTTCPVHTTATGRKYFSYQCTRFVFDESDGQFAPFSFDLGSKNSDFTSKADGLTKHESEARAELIGPNFIEVYVPNWFLAFVREVTSFIALYQSLALLLMFYNNYWQVGLVDMSIILLSFIFSMLVRTLSEKRLKRMAECDDRLMVRRDGDWIELSTRELVPGDVIRLASGMQMGCDCILISGNAIMDEASLTGEAQPIRKFPVRIDDGVFDPVANTSNQLFAGTIVSQAQPVSSSNGDFLANEYVLALVNRTGTASDKGKLVRKILFPQPISFIFDEQLKVVLLILICYALFLTAMAIYMYQGSPTATYFYANFSMLQALNPLLPAALIAGQSMAAHRLKKKKIFCVEPRRIMMAGKVQIFCFDKTGTLTKEGLEFYGAQMSRPFEDQSSAVFDKFNTDLASSDEIFHMGVASCHAVTDLNGQLIGNPVDIEQFQASQWKLDKEPKFLDKIIPPEGAGFSILHVARRFEFVRARASMSVVVQDERTGKLHVFVKGSFERIKATSKTGTVPDDYDATCSRLAREGCYVLSISHKVLDVSLEELRTMSQEDIEAGCNFIGLLVFKNMLKPDTTEAIGKLKNGSTRTVMITGDTALTGIFIARQCGMVPPETTVLLADIDKKSGDLFWVDVDSEETVSDIEPYLSVLGSDGFPTTELAFTGAAFRALDESNQIAPLLLNSRVFARMKPEDKMRCVQLHMDRAIVAMVGDGGNDAPSLRAAHVGLALSDGEASIVAPFSSSDRSINSCVELLIQSRAGLVTSFANYRALILYGTTMTMQKLISFYHADSMSANIWMVIDSLIATSMAIAVTLLPPAKKLAKSRPTARILGPEILASVLGVVAINWCFMACVWIWVYRQPFFRCNEFDSSDIDLMKWYLLGDNYEAAIMTYIVMFQFINNGFMVNYGYVHRRAWFFNPALLGVWAMLIIITSYSELGPPSRLSCTFRLNCGDPDTLVDLGFSRPSWYIEEYNSPIHHNVLPSYAKWTLWGYSIGNMVAGNLWQVLFVYGPVRNYLRKRFPLRRLKVKL</sequence>